<evidence type="ECO:0000313" key="3">
    <source>
        <dbReference type="Proteomes" id="UP001161017"/>
    </source>
</evidence>
<organism evidence="2 3">
    <name type="scientific">Ramalina farinacea</name>
    <dbReference type="NCBI Taxonomy" id="258253"/>
    <lineage>
        <taxon>Eukaryota</taxon>
        <taxon>Fungi</taxon>
        <taxon>Dikarya</taxon>
        <taxon>Ascomycota</taxon>
        <taxon>Pezizomycotina</taxon>
        <taxon>Lecanoromycetes</taxon>
        <taxon>OSLEUM clade</taxon>
        <taxon>Lecanoromycetidae</taxon>
        <taxon>Lecanorales</taxon>
        <taxon>Lecanorineae</taxon>
        <taxon>Ramalinaceae</taxon>
        <taxon>Ramalina</taxon>
    </lineage>
</organism>
<dbReference type="Proteomes" id="UP001161017">
    <property type="component" value="Unassembled WGS sequence"/>
</dbReference>
<evidence type="ECO:0000313" key="2">
    <source>
        <dbReference type="EMBL" id="MDI1490394.1"/>
    </source>
</evidence>
<feature type="transmembrane region" description="Helical" evidence="1">
    <location>
        <begin position="469"/>
        <end position="488"/>
    </location>
</feature>
<gene>
    <name evidence="2" type="ORF">OHK93_001596</name>
</gene>
<dbReference type="EMBL" id="JAPUFD010000011">
    <property type="protein sequence ID" value="MDI1490394.1"/>
    <property type="molecule type" value="Genomic_DNA"/>
</dbReference>
<feature type="transmembrane region" description="Helical" evidence="1">
    <location>
        <begin position="384"/>
        <end position="405"/>
    </location>
</feature>
<reference evidence="2" key="1">
    <citation type="journal article" date="2023" name="Genome Biol. Evol.">
        <title>First Whole Genome Sequence and Flow Cytometry Genome Size Data for the Lichen-Forming Fungus Ramalina farinacea (Ascomycota).</title>
        <authorList>
            <person name="Llewellyn T."/>
            <person name="Mian S."/>
            <person name="Hill R."/>
            <person name="Leitch I.J."/>
            <person name="Gaya E."/>
        </authorList>
    </citation>
    <scope>NUCLEOTIDE SEQUENCE</scope>
    <source>
        <strain evidence="2">LIQ254RAFAR</strain>
    </source>
</reference>
<keyword evidence="1" id="KW-0812">Transmembrane</keyword>
<proteinExistence type="predicted"/>
<evidence type="ECO:0000256" key="1">
    <source>
        <dbReference type="SAM" id="Phobius"/>
    </source>
</evidence>
<keyword evidence="1" id="KW-0472">Membrane</keyword>
<comment type="caution">
    <text evidence="2">The sequence shown here is derived from an EMBL/GenBank/DDBJ whole genome shotgun (WGS) entry which is preliminary data.</text>
</comment>
<feature type="transmembrane region" description="Helical" evidence="1">
    <location>
        <begin position="417"/>
        <end position="438"/>
    </location>
</feature>
<sequence>MRVDELVDDLKERFRKASTRESYVLWIDVFGIPVGNLIIQLSDGFLRASEAPGMDLLREETQITHKIRKASISGLDSALSSKIEFASVGRLDSTVGRYKLADGRREFLPALYQLRYAWGKLLSRSTTKPADVSLILANLLGFALKDIINIPQAERVKAMLCALEIVPLDILFHDHPKSEAGSIGDRWIPELPAGSALTPFDYSDHARVVPGRGLMISSDQKTLNFLLPECKSRERSFAIFLGRERWWVEIQGNVAENERLKRCLVLMISNSGYMRKYGALLSPLRLHTDPVEVTYETSIVATPLHVKPIPLTVGRAAVSPIALSSIEGDILILTGKLRNPSFQLFSMLTGMPFQPDIKPQYTRLRRLPPNFRSIIENMQTAFRLARRVTVFMALVFAPCFLVSVIKIVGSNGERDGIWVKVFLSVLGLTVAVILALFWRARVRDLEFQAYIKDLHNDQEIPETRLHTPLVYRTGLFVFAESIIWFTKLRRRLRMSNRPRETIEMTA</sequence>
<keyword evidence="3" id="KW-1185">Reference proteome</keyword>
<protein>
    <submittedName>
        <fullName evidence="2">Uncharacterized protein</fullName>
    </submittedName>
</protein>
<accession>A0AA43TWD9</accession>
<keyword evidence="1" id="KW-1133">Transmembrane helix</keyword>
<name>A0AA43TWD9_9LECA</name>
<dbReference type="AlphaFoldDB" id="A0AA43TWD9"/>